<keyword evidence="3" id="KW-1185">Reference proteome</keyword>
<dbReference type="RefSeq" id="WP_256618487.1">
    <property type="nucleotide sequence ID" value="NZ_JANIBC010000002.1"/>
</dbReference>
<keyword evidence="1" id="KW-0812">Transmembrane</keyword>
<proteinExistence type="predicted"/>
<keyword evidence="1" id="KW-1133">Transmembrane helix</keyword>
<accession>A0A9X2RJF2</accession>
<reference evidence="2" key="1">
    <citation type="submission" date="2022-07" db="EMBL/GenBank/DDBJ databases">
        <title>Parvularcula maris sp. nov., an algicidal bacterium isolated from seawater.</title>
        <authorList>
            <person name="Li F."/>
        </authorList>
    </citation>
    <scope>NUCLEOTIDE SEQUENCE</scope>
    <source>
        <strain evidence="2">BGMRC 0090</strain>
    </source>
</reference>
<evidence type="ECO:0000313" key="3">
    <source>
        <dbReference type="Proteomes" id="UP001142610"/>
    </source>
</evidence>
<gene>
    <name evidence="2" type="ORF">NOG11_04485</name>
</gene>
<feature type="transmembrane region" description="Helical" evidence="1">
    <location>
        <begin position="17"/>
        <end position="39"/>
    </location>
</feature>
<keyword evidence="1" id="KW-0472">Membrane</keyword>
<dbReference type="AlphaFoldDB" id="A0A9X2RJF2"/>
<comment type="caution">
    <text evidence="2">The sequence shown here is derived from an EMBL/GenBank/DDBJ whole genome shotgun (WGS) entry which is preliminary data.</text>
</comment>
<protein>
    <submittedName>
        <fullName evidence="2">Uncharacterized protein</fullName>
    </submittedName>
</protein>
<organism evidence="2 3">
    <name type="scientific">Parvularcula maris</name>
    <dbReference type="NCBI Taxonomy" id="2965077"/>
    <lineage>
        <taxon>Bacteria</taxon>
        <taxon>Pseudomonadati</taxon>
        <taxon>Pseudomonadota</taxon>
        <taxon>Alphaproteobacteria</taxon>
        <taxon>Parvularculales</taxon>
        <taxon>Parvularculaceae</taxon>
        <taxon>Parvularcula</taxon>
    </lineage>
</organism>
<evidence type="ECO:0000256" key="1">
    <source>
        <dbReference type="SAM" id="Phobius"/>
    </source>
</evidence>
<name>A0A9X2RJF2_9PROT</name>
<sequence>MGIQSKTWDRMNWQMKFVIFFAGFGVGRMIYVILSYYGVVGS</sequence>
<dbReference type="EMBL" id="JANIBC010000002">
    <property type="protein sequence ID" value="MCQ8184638.1"/>
    <property type="molecule type" value="Genomic_DNA"/>
</dbReference>
<dbReference type="Proteomes" id="UP001142610">
    <property type="component" value="Unassembled WGS sequence"/>
</dbReference>
<evidence type="ECO:0000313" key="2">
    <source>
        <dbReference type="EMBL" id="MCQ8184638.1"/>
    </source>
</evidence>